<organism evidence="2 3">
    <name type="scientific">Desulfosporosinus meridiei (strain ATCC BAA-275 / DSM 13257 / KCTC 12902 / NCIMB 13706 / S10)</name>
    <dbReference type="NCBI Taxonomy" id="768704"/>
    <lineage>
        <taxon>Bacteria</taxon>
        <taxon>Bacillati</taxon>
        <taxon>Bacillota</taxon>
        <taxon>Clostridia</taxon>
        <taxon>Eubacteriales</taxon>
        <taxon>Desulfitobacteriaceae</taxon>
        <taxon>Desulfosporosinus</taxon>
    </lineage>
</organism>
<reference evidence="3" key="2">
    <citation type="submission" date="2012-08" db="EMBL/GenBank/DDBJ databases">
        <title>Finished genome of Desulfosporosinus meridiei DSM 13257.</title>
        <authorList>
            <person name="Huntemann M."/>
            <person name="Wei C.-L."/>
            <person name="Han J."/>
            <person name="Detter J.C."/>
            <person name="Han C."/>
            <person name="Davenport K."/>
            <person name="Daligault H."/>
            <person name="Erkkila T."/>
            <person name="Gu W."/>
            <person name="Munk A.C.C."/>
            <person name="Teshima H."/>
            <person name="Xu Y."/>
            <person name="Chain P."/>
            <person name="Tapia R."/>
            <person name="Chen A."/>
            <person name="Krypides N."/>
            <person name="Mavromatis K."/>
            <person name="Markowitz V."/>
            <person name="Szeto E."/>
            <person name="Ivanova N."/>
            <person name="Mikhailova N."/>
            <person name="Ovchinnikova G."/>
            <person name="Pagani I."/>
            <person name="Pati A."/>
            <person name="Goodwin L."/>
            <person name="Peters L."/>
            <person name="Pitluck S."/>
            <person name="Woyke T."/>
            <person name="Pester M."/>
            <person name="Spring S."/>
            <person name="Ollivier B."/>
            <person name="Rattei T."/>
            <person name="Klenk H.-P."/>
            <person name="Wagner M."/>
            <person name="Loy A."/>
        </authorList>
    </citation>
    <scope>NUCLEOTIDE SEQUENCE [LARGE SCALE GENOMIC DNA]</scope>
    <source>
        <strain evidence="3">ATCC BAA-275 / DSM 13257 / NCIMB 13706 / S10</strain>
    </source>
</reference>
<keyword evidence="1" id="KW-0472">Membrane</keyword>
<dbReference type="Pfam" id="PF07301">
    <property type="entry name" value="DUF1453"/>
    <property type="match status" value="1"/>
</dbReference>
<keyword evidence="1" id="KW-1133">Transmembrane helix</keyword>
<dbReference type="PANTHER" id="PTHR39164:SF1">
    <property type="entry name" value="PROTEIN CCDC"/>
    <property type="match status" value="1"/>
</dbReference>
<evidence type="ECO:0000313" key="2">
    <source>
        <dbReference type="EMBL" id="AFQ45796.1"/>
    </source>
</evidence>
<dbReference type="PANTHER" id="PTHR39164">
    <property type="entry name" value="PROTEIN CCDC"/>
    <property type="match status" value="1"/>
</dbReference>
<dbReference type="KEGG" id="dmi:Desmer_3964"/>
<dbReference type="InterPro" id="IPR031306">
    <property type="entry name" value="CcdC"/>
</dbReference>
<dbReference type="HOGENOM" id="CLU_112887_0_0_9"/>
<dbReference type="AlphaFoldDB" id="J7J4E7"/>
<evidence type="ECO:0000313" key="3">
    <source>
        <dbReference type="Proteomes" id="UP000005262"/>
    </source>
</evidence>
<protein>
    <submittedName>
        <fullName evidence="2">Membrane protein involved in cytochrome C biogenesis</fullName>
    </submittedName>
</protein>
<keyword evidence="1" id="KW-0812">Transmembrane</keyword>
<dbReference type="InterPro" id="IPR058247">
    <property type="entry name" value="DUF1453"/>
</dbReference>
<proteinExistence type="predicted"/>
<feature type="transmembrane region" description="Helical" evidence="1">
    <location>
        <begin position="147"/>
        <end position="168"/>
    </location>
</feature>
<sequence length="178" mass="20538">MCVNWNRRNREIERLIMLTKQFLVVASIVVSLLMVVVVNLVRVKNTKKPAVAKMIILPPFFMATGGSMFILPMFRPTLLELISSVMMGMLFSVILIKTSKFEIRDNQIYLRRSKFFLVALISLVALRMIGKIILAEAIQIDPAQMTGIFFVLAFSMILPWRISMYIGFKRLERQLHKV</sequence>
<dbReference type="Proteomes" id="UP000005262">
    <property type="component" value="Chromosome"/>
</dbReference>
<evidence type="ECO:0000256" key="1">
    <source>
        <dbReference type="SAM" id="Phobius"/>
    </source>
</evidence>
<keyword evidence="3" id="KW-1185">Reference proteome</keyword>
<dbReference type="EMBL" id="CP003629">
    <property type="protein sequence ID" value="AFQ45796.1"/>
    <property type="molecule type" value="Genomic_DNA"/>
</dbReference>
<accession>J7J4E7</accession>
<dbReference type="eggNOG" id="COG4846">
    <property type="taxonomic scope" value="Bacteria"/>
</dbReference>
<dbReference type="STRING" id="768704.Desmer_3964"/>
<feature type="transmembrane region" description="Helical" evidence="1">
    <location>
        <begin position="116"/>
        <end position="135"/>
    </location>
</feature>
<name>J7J4E7_DESMD</name>
<feature type="transmembrane region" description="Helical" evidence="1">
    <location>
        <begin position="50"/>
        <end position="71"/>
    </location>
</feature>
<dbReference type="PIRSF" id="PIRSF021441">
    <property type="entry name" value="DUF1453"/>
    <property type="match status" value="1"/>
</dbReference>
<reference evidence="2 3" key="1">
    <citation type="journal article" date="2012" name="J. Bacteriol.">
        <title>Complete genome sequences of Desulfosporosinus orientis DSM765T, Desulfosporosinus youngiae DSM17734T, Desulfosporosinus meridiei DSM13257T, and Desulfosporosinus acidiphilus DSM22704T.</title>
        <authorList>
            <person name="Pester M."/>
            <person name="Brambilla E."/>
            <person name="Alazard D."/>
            <person name="Rattei T."/>
            <person name="Weinmaier T."/>
            <person name="Han J."/>
            <person name="Lucas S."/>
            <person name="Lapidus A."/>
            <person name="Cheng J.F."/>
            <person name="Goodwin L."/>
            <person name="Pitluck S."/>
            <person name="Peters L."/>
            <person name="Ovchinnikova G."/>
            <person name="Teshima H."/>
            <person name="Detter J.C."/>
            <person name="Han C.S."/>
            <person name="Tapia R."/>
            <person name="Land M.L."/>
            <person name="Hauser L."/>
            <person name="Kyrpides N.C."/>
            <person name="Ivanova N.N."/>
            <person name="Pagani I."/>
            <person name="Huntmann M."/>
            <person name="Wei C.L."/>
            <person name="Davenport K.W."/>
            <person name="Daligault H."/>
            <person name="Chain P.S."/>
            <person name="Chen A."/>
            <person name="Mavromatis K."/>
            <person name="Markowitz V."/>
            <person name="Szeto E."/>
            <person name="Mikhailova N."/>
            <person name="Pati A."/>
            <person name="Wagner M."/>
            <person name="Woyke T."/>
            <person name="Ollivier B."/>
            <person name="Klenk H.P."/>
            <person name="Spring S."/>
            <person name="Loy A."/>
        </authorList>
    </citation>
    <scope>NUCLEOTIDE SEQUENCE [LARGE SCALE GENOMIC DNA]</scope>
    <source>
        <strain evidence="3">ATCC BAA-275 / DSM 13257 / NCIMB 13706 / S10</strain>
    </source>
</reference>
<feature type="transmembrane region" description="Helical" evidence="1">
    <location>
        <begin position="22"/>
        <end position="41"/>
    </location>
</feature>
<gene>
    <name evidence="2" type="ordered locus">Desmer_3964</name>
</gene>
<feature type="transmembrane region" description="Helical" evidence="1">
    <location>
        <begin position="77"/>
        <end position="96"/>
    </location>
</feature>